<organism evidence="2 3">
    <name type="scientific">Anaerovorax odorimutans</name>
    <dbReference type="NCBI Taxonomy" id="109327"/>
    <lineage>
        <taxon>Bacteria</taxon>
        <taxon>Bacillati</taxon>
        <taxon>Bacillota</taxon>
        <taxon>Clostridia</taxon>
        <taxon>Peptostreptococcales</taxon>
        <taxon>Anaerovoracaceae</taxon>
        <taxon>Anaerovorax</taxon>
    </lineage>
</organism>
<accession>A0ABT1RR79</accession>
<dbReference type="EMBL" id="JANFXK010000015">
    <property type="protein sequence ID" value="MCQ4637700.1"/>
    <property type="molecule type" value="Genomic_DNA"/>
</dbReference>
<keyword evidence="3" id="KW-1185">Reference proteome</keyword>
<evidence type="ECO:0000313" key="2">
    <source>
        <dbReference type="EMBL" id="MCQ4637700.1"/>
    </source>
</evidence>
<dbReference type="Proteomes" id="UP001524502">
    <property type="component" value="Unassembled WGS sequence"/>
</dbReference>
<sequence>MKTIKVRGRQDFMGHEIPVVLGGFGEDTKCISDKTIAEIHEMKIKHVRELLNRNKRRFALGVDAIDLKGVVQNGTLDKCFNGVDGSYISELLWGLGYSKQAVTQAEHIYILSERGYAKLIKIMDTDLAWEIHDHLIDEYFAYKYGKTAIAKEYETKATSLGEIASYTREMDKRMEKEGAPPWKICEAFKMISEQFGIELPDDFVKIPEFEQLKINNITSK</sequence>
<feature type="domain" description="KilA-N DNA-binding" evidence="1">
    <location>
        <begin position="28"/>
        <end position="122"/>
    </location>
</feature>
<name>A0ABT1RR79_9FIRM</name>
<evidence type="ECO:0000259" key="1">
    <source>
        <dbReference type="Pfam" id="PF10543"/>
    </source>
</evidence>
<dbReference type="InterPro" id="IPR018873">
    <property type="entry name" value="KilA-N_DNA-bd_domain"/>
</dbReference>
<proteinExistence type="predicted"/>
<dbReference type="Pfam" id="PF10543">
    <property type="entry name" value="ORF6N"/>
    <property type="match status" value="1"/>
</dbReference>
<comment type="caution">
    <text evidence="2">The sequence shown here is derived from an EMBL/GenBank/DDBJ whole genome shotgun (WGS) entry which is preliminary data.</text>
</comment>
<protein>
    <submittedName>
        <fullName evidence="2">ORF6N domain-containing protein</fullName>
    </submittedName>
</protein>
<reference evidence="2 3" key="1">
    <citation type="submission" date="2022-06" db="EMBL/GenBank/DDBJ databases">
        <title>Isolation of gut microbiota from human fecal samples.</title>
        <authorList>
            <person name="Pamer E.G."/>
            <person name="Barat B."/>
            <person name="Waligurski E."/>
            <person name="Medina S."/>
            <person name="Paddock L."/>
            <person name="Mostad J."/>
        </authorList>
    </citation>
    <scope>NUCLEOTIDE SEQUENCE [LARGE SCALE GENOMIC DNA]</scope>
    <source>
        <strain evidence="2 3">SL.3.17</strain>
    </source>
</reference>
<evidence type="ECO:0000313" key="3">
    <source>
        <dbReference type="Proteomes" id="UP001524502"/>
    </source>
</evidence>
<gene>
    <name evidence="2" type="ORF">NE619_13280</name>
</gene>
<dbReference type="RefSeq" id="WP_256132881.1">
    <property type="nucleotide sequence ID" value="NZ_JANFXK010000015.1"/>
</dbReference>